<name>A0ACC0YTH1_9ROSI</name>
<proteinExistence type="predicted"/>
<organism evidence="1 2">
    <name type="scientific">Pistacia integerrima</name>
    <dbReference type="NCBI Taxonomy" id="434235"/>
    <lineage>
        <taxon>Eukaryota</taxon>
        <taxon>Viridiplantae</taxon>
        <taxon>Streptophyta</taxon>
        <taxon>Embryophyta</taxon>
        <taxon>Tracheophyta</taxon>
        <taxon>Spermatophyta</taxon>
        <taxon>Magnoliopsida</taxon>
        <taxon>eudicotyledons</taxon>
        <taxon>Gunneridae</taxon>
        <taxon>Pentapetalae</taxon>
        <taxon>rosids</taxon>
        <taxon>malvids</taxon>
        <taxon>Sapindales</taxon>
        <taxon>Anacardiaceae</taxon>
        <taxon>Pistacia</taxon>
    </lineage>
</organism>
<dbReference type="Proteomes" id="UP001163603">
    <property type="component" value="Chromosome 5"/>
</dbReference>
<keyword evidence="2" id="KW-1185">Reference proteome</keyword>
<evidence type="ECO:0000313" key="1">
    <source>
        <dbReference type="EMBL" id="KAJ0040694.1"/>
    </source>
</evidence>
<accession>A0ACC0YTH1</accession>
<gene>
    <name evidence="1" type="ORF">Pint_28239</name>
</gene>
<comment type="caution">
    <text evidence="1">The sequence shown here is derived from an EMBL/GenBank/DDBJ whole genome shotgun (WGS) entry which is preliminary data.</text>
</comment>
<dbReference type="EMBL" id="CM047740">
    <property type="protein sequence ID" value="KAJ0040694.1"/>
    <property type="molecule type" value="Genomic_DNA"/>
</dbReference>
<sequence length="503" mass="56879">MRVPVKPTQNNNPKPAFFNTSNIAQNISFGTNQTNRGSNSCYEPTSVLDLRRSPSPEKPATATDTCSIQDPPPPEWEEHVMRAMDWDSIMTELGLDDDSVPTFKCNPQLPRCEPQIQQQFTEFTSCQPLDSTPLLHSDFNFNVPDINLNQNQSFSNFEFPNNFQNTSANLNVGFDCIEELIRAADCFDSNELQLAQMLLARLNQKLKLPVEPTRPSVGYLPSPCSLNSLPTKALLESLEGSPPLVHIIDFDIGFGGQYASFMRELAEKAQSCNKMMNPTSLRITAIVPEEYVPETRLIKDILILFAQDLRIRFQIEFVLVRTFEMLSFKAVKFMDGERIAVVLSPTIFRRLGTTNNAVGFVNDVRRLSPSVVVFVDNEGWTESGPTLSFRRNFVNYLEYYSMVFESLDAAMGSGEWARKIEMYLLKPKITGAVEGALRRVAPWRELFSGAGMRPVHLSQFADFQAECLLGRVQVRGFQVAKRQAELVLCWHQWALVATSVWRC</sequence>
<protein>
    <submittedName>
        <fullName evidence="1">Uncharacterized protein</fullName>
    </submittedName>
</protein>
<reference evidence="2" key="1">
    <citation type="journal article" date="2023" name="G3 (Bethesda)">
        <title>Genome assembly and association tests identify interacting loci associated with vigor, precocity, and sex in interspecific pistachio rootstocks.</title>
        <authorList>
            <person name="Palmer W."/>
            <person name="Jacygrad E."/>
            <person name="Sagayaradj S."/>
            <person name="Cavanaugh K."/>
            <person name="Han R."/>
            <person name="Bertier L."/>
            <person name="Beede B."/>
            <person name="Kafkas S."/>
            <person name="Golino D."/>
            <person name="Preece J."/>
            <person name="Michelmore R."/>
        </authorList>
    </citation>
    <scope>NUCLEOTIDE SEQUENCE [LARGE SCALE GENOMIC DNA]</scope>
</reference>
<evidence type="ECO:0000313" key="2">
    <source>
        <dbReference type="Proteomes" id="UP001163603"/>
    </source>
</evidence>